<dbReference type="HAMAP" id="MF_01371_B">
    <property type="entry name" value="Ribosomal_uL30_B"/>
    <property type="match status" value="1"/>
</dbReference>
<evidence type="ECO:0000256" key="2">
    <source>
        <dbReference type="ARBA" id="ARBA00011838"/>
    </source>
</evidence>
<dbReference type="EMBL" id="PNHD01000009">
    <property type="protein sequence ID" value="PMC59725.1"/>
    <property type="molecule type" value="Genomic_DNA"/>
</dbReference>
<protein>
    <recommendedName>
        <fullName evidence="5">Large ribosomal subunit protein uL30</fullName>
    </recommendedName>
</protein>
<sequence>MSKLKITLKKSKIGRIEKHIRTCEALGLHKIGQSVIKEDNDAIRGMIRHIAFMVDVEEVK</sequence>
<dbReference type="CDD" id="cd01658">
    <property type="entry name" value="Ribosomal_L30"/>
    <property type="match status" value="1"/>
</dbReference>
<dbReference type="Proteomes" id="UP000215361">
    <property type="component" value="Unassembled WGS sequence"/>
</dbReference>
<dbReference type="Proteomes" id="UP000215413">
    <property type="component" value="Unassembled WGS sequence"/>
</dbReference>
<feature type="domain" description="Large ribosomal subunit protein uL30-like ferredoxin-like fold" evidence="6">
    <location>
        <begin position="4"/>
        <end position="54"/>
    </location>
</feature>
<reference evidence="7" key="5">
    <citation type="submission" date="2021-02" db="EMBL/GenBank/DDBJ databases">
        <title>Infant gut strain persistence is associated with maternal origin, phylogeny, and functional potential including surface adhesion and iron acquisition.</title>
        <authorList>
            <person name="Lou Y.C."/>
        </authorList>
    </citation>
    <scope>NUCLEOTIDE SEQUENCE</scope>
    <source>
        <strain evidence="7">L3_058_000G1_dasL3_058_000G1_concoct_72</strain>
    </source>
</reference>
<reference evidence="11 16" key="3">
    <citation type="submission" date="2017-09" db="EMBL/GenBank/DDBJ databases">
        <title>Bacterial strain isolated from the female urinary microbiota.</title>
        <authorList>
            <person name="Thomas-White K."/>
            <person name="Kumar N."/>
            <person name="Forster S."/>
            <person name="Putonti C."/>
            <person name="Lawley T."/>
            <person name="Wolfe A.J."/>
        </authorList>
    </citation>
    <scope>NUCLEOTIDE SEQUENCE [LARGE SCALE GENOMIC DNA]</scope>
    <source>
        <strain evidence="11 16">UMB0115</strain>
    </source>
</reference>
<dbReference type="AlphaFoldDB" id="A0A133MUD3"/>
<evidence type="ECO:0000313" key="16">
    <source>
        <dbReference type="Proteomes" id="UP000235723"/>
    </source>
</evidence>
<dbReference type="GO" id="GO:0006412">
    <property type="term" value="P:translation"/>
    <property type="evidence" value="ECO:0007669"/>
    <property type="project" value="UniProtKB-UniRule"/>
</dbReference>
<dbReference type="InterPro" id="IPR016082">
    <property type="entry name" value="Ribosomal_uL30_ferredoxin-like"/>
</dbReference>
<evidence type="ECO:0000313" key="7">
    <source>
        <dbReference type="EMBL" id="MBS5964594.1"/>
    </source>
</evidence>
<accession>A0A133MUD3</accession>
<evidence type="ECO:0000313" key="14">
    <source>
        <dbReference type="Proteomes" id="UP000215413"/>
    </source>
</evidence>
<organism evidence="7 18">
    <name type="scientific">Finegoldia magna</name>
    <name type="common">Peptostreptococcus magnus</name>
    <dbReference type="NCBI Taxonomy" id="1260"/>
    <lineage>
        <taxon>Bacteria</taxon>
        <taxon>Bacillati</taxon>
        <taxon>Bacillota</taxon>
        <taxon>Tissierellia</taxon>
        <taxon>Tissierellales</taxon>
        <taxon>Peptoniphilaceae</taxon>
        <taxon>Finegoldia</taxon>
    </lineage>
</organism>
<evidence type="ECO:0000256" key="5">
    <source>
        <dbReference type="HAMAP-Rule" id="MF_01371"/>
    </source>
</evidence>
<dbReference type="EMBL" id="CP054000">
    <property type="protein sequence ID" value="QKH79314.1"/>
    <property type="molecule type" value="Genomic_DNA"/>
</dbReference>
<evidence type="ECO:0000313" key="15">
    <source>
        <dbReference type="Proteomes" id="UP000215546"/>
    </source>
</evidence>
<evidence type="ECO:0000313" key="18">
    <source>
        <dbReference type="Proteomes" id="UP000730862"/>
    </source>
</evidence>
<dbReference type="RefSeq" id="WP_002836132.1">
    <property type="nucleotide sequence ID" value="NZ_BAAAWC010000041.1"/>
</dbReference>
<evidence type="ECO:0000313" key="8">
    <source>
        <dbReference type="EMBL" id="OXZ28969.1"/>
    </source>
</evidence>
<dbReference type="EMBL" id="JAHAIK010000006">
    <property type="protein sequence ID" value="MBS5964594.1"/>
    <property type="molecule type" value="Genomic_DNA"/>
</dbReference>
<comment type="similarity">
    <text evidence="1 5">Belongs to the universal ribosomal protein uL30 family.</text>
</comment>
<dbReference type="Pfam" id="PF00327">
    <property type="entry name" value="Ribosomal_L30"/>
    <property type="match status" value="1"/>
</dbReference>
<dbReference type="GO" id="GO:0003735">
    <property type="term" value="F:structural constituent of ribosome"/>
    <property type="evidence" value="ECO:0007669"/>
    <property type="project" value="InterPro"/>
</dbReference>
<dbReference type="EMBL" id="NDYE01000003">
    <property type="protein sequence ID" value="OXZ34550.1"/>
    <property type="molecule type" value="Genomic_DNA"/>
</dbReference>
<evidence type="ECO:0000256" key="1">
    <source>
        <dbReference type="ARBA" id="ARBA00007594"/>
    </source>
</evidence>
<dbReference type="InterPro" id="IPR005996">
    <property type="entry name" value="Ribosomal_uL30_bac-type"/>
</dbReference>
<evidence type="ECO:0000313" key="17">
    <source>
        <dbReference type="Proteomes" id="UP000502899"/>
    </source>
</evidence>
<dbReference type="GeneID" id="60839408"/>
<reference evidence="8" key="1">
    <citation type="journal article" date="2017" name="J. Clin. Microbiol.">
        <title>Finegoldia magna Isolated from Orthopedic Joint Implant-Associated Infections.</title>
        <authorList>
            <person name="Soderquist B."/>
            <person name="Bjorklund S."/>
            <person name="Hellmark B."/>
            <person name="Jensen A."/>
            <person name="Bruggemann H."/>
        </authorList>
    </citation>
    <scope>NUCLEOTIDE SEQUENCE</scope>
    <source>
        <strain evidence="10">08T492</strain>
        <strain evidence="9">12T273</strain>
        <strain evidence="8">CCUG 54800</strain>
    </source>
</reference>
<dbReference type="InterPro" id="IPR036919">
    <property type="entry name" value="Ribo_uL30_ferredoxin-like_sf"/>
</dbReference>
<reference evidence="12 17" key="4">
    <citation type="submission" date="2020-05" db="EMBL/GenBank/DDBJ databases">
        <title>FDA dAtabase for Regulatory Grade micrObial Sequences (FDA-ARGOS): Supporting development and validation of Infectious Disease Dx tests.</title>
        <authorList>
            <person name="Pederson C."/>
            <person name="Tallon L."/>
            <person name="Sadzewicz L."/>
            <person name="Zhao X."/>
            <person name="Vavikolanu K."/>
            <person name="Mehta A."/>
            <person name="Aluvathingal J."/>
            <person name="Nadendla S."/>
            <person name="Myers T."/>
            <person name="Yan Y."/>
            <person name="Sichtig H."/>
        </authorList>
    </citation>
    <scope>NUCLEOTIDE SEQUENCE [LARGE SCALE GENOMIC DNA]</scope>
    <source>
        <strain evidence="12 17">FDAARGOS_764</strain>
    </source>
</reference>
<dbReference type="Proteomes" id="UP000502899">
    <property type="component" value="Chromosome"/>
</dbReference>
<dbReference type="FunFam" id="3.30.1390.20:FF:000001">
    <property type="entry name" value="50S ribosomal protein L30"/>
    <property type="match status" value="1"/>
</dbReference>
<gene>
    <name evidence="5 7" type="primary">rpmD</name>
    <name evidence="8" type="ORF">B9N49_01050</name>
    <name evidence="9" type="ORF">B9N55_01240</name>
    <name evidence="10" type="ORF">B9N56_00485</name>
    <name evidence="11" type="ORF">CJ208_06710</name>
    <name evidence="12" type="ORF">FOC70_02600</name>
    <name evidence="7" type="ORF">KIA07_02875</name>
</gene>
<dbReference type="SUPFAM" id="SSF55129">
    <property type="entry name" value="Ribosomal protein L30p/L7e"/>
    <property type="match status" value="1"/>
</dbReference>
<reference evidence="13 14" key="2">
    <citation type="submission" date="2017-04" db="EMBL/GenBank/DDBJ databases">
        <title>Finegoldia magna isolated from orthopedic joint implant-associated infections.</title>
        <authorList>
            <person name="Bjorklund S."/>
            <person name="Bruggemann H."/>
            <person name="Jensen A."/>
            <person name="Hellmark B."/>
            <person name="Soderquist B."/>
        </authorList>
    </citation>
    <scope>NUCLEOTIDE SEQUENCE [LARGE SCALE GENOMIC DNA]</scope>
    <source>
        <strain evidence="13">08T492</strain>
        <strain evidence="15">12T273</strain>
        <strain evidence="14">CCUG 54800</strain>
    </source>
</reference>
<evidence type="ECO:0000313" key="12">
    <source>
        <dbReference type="EMBL" id="QKH79314.1"/>
    </source>
</evidence>
<comment type="subunit">
    <text evidence="2 5">Part of the 50S ribosomal subunit.</text>
</comment>
<evidence type="ECO:0000259" key="6">
    <source>
        <dbReference type="Pfam" id="PF00327"/>
    </source>
</evidence>
<evidence type="ECO:0000313" key="9">
    <source>
        <dbReference type="EMBL" id="OXZ34550.1"/>
    </source>
</evidence>
<dbReference type="NCBIfam" id="TIGR01308">
    <property type="entry name" value="rpmD_bact"/>
    <property type="match status" value="1"/>
</dbReference>
<dbReference type="Proteomes" id="UP000730862">
    <property type="component" value="Unassembled WGS sequence"/>
</dbReference>
<keyword evidence="3 5" id="KW-0689">Ribosomal protein</keyword>
<proteinExistence type="inferred from homology"/>
<dbReference type="EMBL" id="NDYI01000001">
    <property type="protein sequence ID" value="OXZ39958.1"/>
    <property type="molecule type" value="Genomic_DNA"/>
</dbReference>
<dbReference type="PIRSF" id="PIRSF002211">
    <property type="entry name" value="Ribosomal_L30_bac-type"/>
    <property type="match status" value="1"/>
</dbReference>
<dbReference type="Proteomes" id="UP000235723">
    <property type="component" value="Unassembled WGS sequence"/>
</dbReference>
<evidence type="ECO:0000256" key="4">
    <source>
        <dbReference type="ARBA" id="ARBA00023274"/>
    </source>
</evidence>
<dbReference type="EMBL" id="NDYC01000006">
    <property type="protein sequence ID" value="OXZ28969.1"/>
    <property type="molecule type" value="Genomic_DNA"/>
</dbReference>
<dbReference type="Gene3D" id="3.30.1390.20">
    <property type="entry name" value="Ribosomal protein L30, ferredoxin-like fold domain"/>
    <property type="match status" value="1"/>
</dbReference>
<dbReference type="OMA" id="GMIRHIA"/>
<evidence type="ECO:0000313" key="10">
    <source>
        <dbReference type="EMBL" id="OXZ39958.1"/>
    </source>
</evidence>
<dbReference type="SMR" id="A0A133MUD3"/>
<name>A0A133MUD3_FINMA</name>
<dbReference type="GO" id="GO:0015934">
    <property type="term" value="C:large ribosomal subunit"/>
    <property type="evidence" value="ECO:0007669"/>
    <property type="project" value="InterPro"/>
</dbReference>
<evidence type="ECO:0000313" key="11">
    <source>
        <dbReference type="EMBL" id="PMC59725.1"/>
    </source>
</evidence>
<evidence type="ECO:0000256" key="3">
    <source>
        <dbReference type="ARBA" id="ARBA00022980"/>
    </source>
</evidence>
<evidence type="ECO:0000313" key="13">
    <source>
        <dbReference type="Proteomes" id="UP000215361"/>
    </source>
</evidence>
<keyword evidence="4 5" id="KW-0687">Ribonucleoprotein</keyword>
<dbReference type="Proteomes" id="UP000215546">
    <property type="component" value="Unassembled WGS sequence"/>
</dbReference>